<dbReference type="SUPFAM" id="SSF50800">
    <property type="entry name" value="PK beta-barrel domain-like"/>
    <property type="match status" value="1"/>
</dbReference>
<dbReference type="Proteomes" id="UP000285301">
    <property type="component" value="Unassembled WGS sequence"/>
</dbReference>
<comment type="caution">
    <text evidence="2">The sequence shown here is derived from an EMBL/GenBank/DDBJ whole genome shotgun (WGS) entry which is preliminary data.</text>
</comment>
<dbReference type="GO" id="GO:0003824">
    <property type="term" value="F:catalytic activity"/>
    <property type="evidence" value="ECO:0007669"/>
    <property type="project" value="InterPro"/>
</dbReference>
<dbReference type="InterPro" id="IPR005302">
    <property type="entry name" value="MoCF_Sase_C"/>
</dbReference>
<feature type="domain" description="MOSC" evidence="1">
    <location>
        <begin position="75"/>
        <end position="226"/>
    </location>
</feature>
<dbReference type="SUPFAM" id="SSF141673">
    <property type="entry name" value="MOSC N-terminal domain-like"/>
    <property type="match status" value="1"/>
</dbReference>
<dbReference type="Pfam" id="PF03473">
    <property type="entry name" value="MOSC"/>
    <property type="match status" value="1"/>
</dbReference>
<gene>
    <name evidence="2" type="ORF">B4U79_17967</name>
</gene>
<proteinExistence type="predicted"/>
<dbReference type="AlphaFoldDB" id="A0A443RDR9"/>
<accession>A0A443RDR9</accession>
<reference evidence="2 3" key="1">
    <citation type="journal article" date="2018" name="Gigascience">
        <title>Genomes of trombidid mites reveal novel predicted allergens and laterally-transferred genes associated with secondary metabolism.</title>
        <authorList>
            <person name="Dong X."/>
            <person name="Chaisiri K."/>
            <person name="Xia D."/>
            <person name="Armstrong S.D."/>
            <person name="Fang Y."/>
            <person name="Donnelly M.J."/>
            <person name="Kadowaki T."/>
            <person name="McGarry J.W."/>
            <person name="Darby A.C."/>
            <person name="Makepeace B.L."/>
        </authorList>
    </citation>
    <scope>NUCLEOTIDE SEQUENCE [LARGE SCALE GENOMIC DNA]</scope>
    <source>
        <strain evidence="2">UoL-WK</strain>
    </source>
</reference>
<keyword evidence="3" id="KW-1185">Reference proteome</keyword>
<evidence type="ECO:0000313" key="3">
    <source>
        <dbReference type="Proteomes" id="UP000285301"/>
    </source>
</evidence>
<dbReference type="InterPro" id="IPR011037">
    <property type="entry name" value="Pyrv_Knase-like_insert_dom_sf"/>
</dbReference>
<evidence type="ECO:0000313" key="2">
    <source>
        <dbReference type="EMBL" id="RWS13413.1"/>
    </source>
</evidence>
<dbReference type="GO" id="GO:0030151">
    <property type="term" value="F:molybdenum ion binding"/>
    <property type="evidence" value="ECO:0007669"/>
    <property type="project" value="InterPro"/>
</dbReference>
<dbReference type="PROSITE" id="PS51340">
    <property type="entry name" value="MOSC"/>
    <property type="match status" value="1"/>
</dbReference>
<organism evidence="2 3">
    <name type="scientific">Dinothrombium tinctorium</name>
    <dbReference type="NCBI Taxonomy" id="1965070"/>
    <lineage>
        <taxon>Eukaryota</taxon>
        <taxon>Metazoa</taxon>
        <taxon>Ecdysozoa</taxon>
        <taxon>Arthropoda</taxon>
        <taxon>Chelicerata</taxon>
        <taxon>Arachnida</taxon>
        <taxon>Acari</taxon>
        <taxon>Acariformes</taxon>
        <taxon>Trombidiformes</taxon>
        <taxon>Prostigmata</taxon>
        <taxon>Anystina</taxon>
        <taxon>Parasitengona</taxon>
        <taxon>Trombidioidea</taxon>
        <taxon>Trombidiidae</taxon>
        <taxon>Dinothrombium</taxon>
    </lineage>
</organism>
<protein>
    <recommendedName>
        <fullName evidence="1">MOSC domain-containing protein</fullName>
    </recommendedName>
</protein>
<sequence length="234" mass="26892">MVGQPSLALLKLSVHDDELWIESPTNGTLKLKQNYHLKSAKVVEFEFDGSKLRTIDCGDEIATWFEKVIDKPGVRLLRHVPEFEYRQNLTISKIEKSKNFPLHSSCLIINDNSVSDLNKKLPAGMYASYRNFRPNILVECKPYSEDNWTFVQIADVSMQFIYLSERCQKITIDPDTSKKSDEPFKTLKHYRCPKNGKGLQRKPTFGTLFGILNEGQIAIGDHIYAKQNVWKIHA</sequence>
<dbReference type="GO" id="GO:0030170">
    <property type="term" value="F:pyridoxal phosphate binding"/>
    <property type="evidence" value="ECO:0007669"/>
    <property type="project" value="InterPro"/>
</dbReference>
<dbReference type="EMBL" id="NCKU01000998">
    <property type="protein sequence ID" value="RWS13413.1"/>
    <property type="molecule type" value="Genomic_DNA"/>
</dbReference>
<dbReference type="STRING" id="1965070.A0A443RDR9"/>
<dbReference type="OrthoDB" id="6479793at2759"/>
<name>A0A443RDR9_9ACAR</name>
<evidence type="ECO:0000259" key="1">
    <source>
        <dbReference type="PROSITE" id="PS51340"/>
    </source>
</evidence>